<accession>A0A428Q3N1</accession>
<feature type="region of interest" description="Disordered" evidence="4">
    <location>
        <begin position="202"/>
        <end position="221"/>
    </location>
</feature>
<protein>
    <submittedName>
        <fullName evidence="5">Uncharacterized protein</fullName>
    </submittedName>
</protein>
<evidence type="ECO:0000256" key="3">
    <source>
        <dbReference type="ARBA" id="ARBA00022833"/>
    </source>
</evidence>
<dbReference type="STRING" id="1325734.A0A428Q3N1"/>
<feature type="region of interest" description="Disordered" evidence="4">
    <location>
        <begin position="22"/>
        <end position="144"/>
    </location>
</feature>
<dbReference type="OrthoDB" id="2444812at2759"/>
<gene>
    <name evidence="5" type="ORF">CEP54_007068</name>
</gene>
<evidence type="ECO:0000256" key="1">
    <source>
        <dbReference type="ARBA" id="ARBA00022723"/>
    </source>
</evidence>
<organism evidence="5 6">
    <name type="scientific">Fusarium duplospermum</name>
    <dbReference type="NCBI Taxonomy" id="1325734"/>
    <lineage>
        <taxon>Eukaryota</taxon>
        <taxon>Fungi</taxon>
        <taxon>Dikarya</taxon>
        <taxon>Ascomycota</taxon>
        <taxon>Pezizomycotina</taxon>
        <taxon>Sordariomycetes</taxon>
        <taxon>Hypocreomycetidae</taxon>
        <taxon>Hypocreales</taxon>
        <taxon>Nectriaceae</taxon>
        <taxon>Fusarium</taxon>
        <taxon>Fusarium solani species complex</taxon>
    </lineage>
</organism>
<keyword evidence="6" id="KW-1185">Reference proteome</keyword>
<dbReference type="EMBL" id="NKCI01000062">
    <property type="protein sequence ID" value="RSL59917.1"/>
    <property type="molecule type" value="Genomic_DNA"/>
</dbReference>
<feature type="compositionally biased region" description="Polar residues" evidence="4">
    <location>
        <begin position="89"/>
        <end position="109"/>
    </location>
</feature>
<feature type="compositionally biased region" description="Low complexity" evidence="4">
    <location>
        <begin position="110"/>
        <end position="127"/>
    </location>
</feature>
<dbReference type="Gene3D" id="3.30.60.90">
    <property type="match status" value="2"/>
</dbReference>
<dbReference type="InterPro" id="IPR043145">
    <property type="entry name" value="Znf_ZZ_sf"/>
</dbReference>
<keyword evidence="3" id="KW-0862">Zinc</keyword>
<evidence type="ECO:0000256" key="2">
    <source>
        <dbReference type="ARBA" id="ARBA00022771"/>
    </source>
</evidence>
<dbReference type="AlphaFoldDB" id="A0A428Q3N1"/>
<proteinExistence type="predicted"/>
<dbReference type="SUPFAM" id="SSF57850">
    <property type="entry name" value="RING/U-box"/>
    <property type="match status" value="2"/>
</dbReference>
<dbReference type="GO" id="GO:0008270">
    <property type="term" value="F:zinc ion binding"/>
    <property type="evidence" value="ECO:0007669"/>
    <property type="project" value="UniProtKB-KW"/>
</dbReference>
<evidence type="ECO:0000313" key="5">
    <source>
        <dbReference type="EMBL" id="RSL59917.1"/>
    </source>
</evidence>
<keyword evidence="2" id="KW-0863">Zinc-finger</keyword>
<evidence type="ECO:0000313" key="6">
    <source>
        <dbReference type="Proteomes" id="UP000288168"/>
    </source>
</evidence>
<sequence>MSFLNKFKKEFEGLNLGERLQQQQNAQPYQHQYQGQGYQNNDNYQNNQGYQNSQGYQNNQQGYSQGYQNQPYPGSQQSFNGQGHGYQPYNGQQSYPGQQSYNQGGSAYNSSQALQPQQQQHRPTSSQGFCSPPVSSPNYGQPSAPVPYANGPSCPTPPRWIAYWPENDRQWCYAETTGRSMWQSPSDPLPGMPAYPGSLNMNRGHEGQPVQTRPGLEENKKSSSNVILAAAGGFAAGGVAGYFVKDRIDKHKAKKRHGCVPADFADFAEYPDMNVDLVCNVCNQDISGPYAHCKKCEGGDWDVCRDCIAQGETCEGNGKHNLVKVYPKYTCDICDQMIRGDFYHCAWCNDGDWDTCQKCIDKGYTCKAPDNNTKHDLVALYIPNLKFGKGGKRKDNSSDSETDSD</sequence>
<comment type="caution">
    <text evidence="5">The sequence shown here is derived from an EMBL/GenBank/DDBJ whole genome shotgun (WGS) entry which is preliminary data.</text>
</comment>
<feature type="compositionally biased region" description="Low complexity" evidence="4">
    <location>
        <begin position="22"/>
        <end position="74"/>
    </location>
</feature>
<dbReference type="Proteomes" id="UP000288168">
    <property type="component" value="Unassembled WGS sequence"/>
</dbReference>
<keyword evidence="1" id="KW-0479">Metal-binding</keyword>
<evidence type="ECO:0000256" key="4">
    <source>
        <dbReference type="SAM" id="MobiDB-lite"/>
    </source>
</evidence>
<name>A0A428Q3N1_9HYPO</name>
<reference evidence="5 6" key="1">
    <citation type="submission" date="2017-06" db="EMBL/GenBank/DDBJ databases">
        <title>Comparative genomic analysis of Ambrosia Fusariam Clade fungi.</title>
        <authorList>
            <person name="Stajich J.E."/>
            <person name="Carrillo J."/>
            <person name="Kijimoto T."/>
            <person name="Eskalen A."/>
            <person name="O'Donnell K."/>
            <person name="Kasson M."/>
        </authorList>
    </citation>
    <scope>NUCLEOTIDE SEQUENCE [LARGE SCALE GENOMIC DNA]</scope>
    <source>
        <strain evidence="5 6">NRRL62584</strain>
    </source>
</reference>